<evidence type="ECO:0000259" key="1">
    <source>
        <dbReference type="Pfam" id="PF24809"/>
    </source>
</evidence>
<gene>
    <name evidence="2" type="ORF">FJTKL_09432</name>
</gene>
<dbReference type="Proteomes" id="UP001600888">
    <property type="component" value="Unassembled WGS sequence"/>
</dbReference>
<dbReference type="EMBL" id="JBAWTH010000003">
    <property type="protein sequence ID" value="KAL2292461.1"/>
    <property type="molecule type" value="Genomic_DNA"/>
</dbReference>
<dbReference type="PANTHER" id="PTHR40619:SF3">
    <property type="entry name" value="FUNGAL STAND N-TERMINAL GOODBYE DOMAIN-CONTAINING PROTEIN"/>
    <property type="match status" value="1"/>
</dbReference>
<dbReference type="Pfam" id="PF24809">
    <property type="entry name" value="DUF7708"/>
    <property type="match status" value="1"/>
</dbReference>
<evidence type="ECO:0000313" key="2">
    <source>
        <dbReference type="EMBL" id="KAL2292461.1"/>
    </source>
</evidence>
<evidence type="ECO:0000313" key="3">
    <source>
        <dbReference type="Proteomes" id="UP001600888"/>
    </source>
</evidence>
<protein>
    <recommendedName>
        <fullName evidence="1">DUF7708 domain-containing protein</fullName>
    </recommendedName>
</protein>
<proteinExistence type="predicted"/>
<dbReference type="InterPro" id="IPR056125">
    <property type="entry name" value="DUF7708"/>
</dbReference>
<keyword evidence="3" id="KW-1185">Reference proteome</keyword>
<dbReference type="PANTHER" id="PTHR40619">
    <property type="entry name" value="FUNGAL STAND N-TERMINAL GOODBYE DOMAIN-CONTAINING PROTEIN"/>
    <property type="match status" value="1"/>
</dbReference>
<accession>A0ABR4FCP9</accession>
<sequence length="622" mass="70297">MCADVSFEATAVVRSYSFEVEQRLGEGIGARHLSQALVEQRNSGHLEDITSPWRSFFEANSLNSSLRNPVTEIVQDEAMKLRDKWVAFYQKSPKGERLDLGSFQPTMSGVVTMVNKVTSEWQTKRHEGRVGKAKKLFHRFCGTLDSHSSLMKILPEGNEYVAIFAGTLNAIIKASANHEKIAEGLADGLCTISEHIEDTDRDLKLSKSDDMLHLVADLYEHVFLFLSSVMDWIMEKRFRRLLDSFSDNFNERFENEIRRINKKAERIRILATQSLMAETRVTRLLVEGLDRDMRLGLDGDTRHRADMQLFAERIERQLLKAEESRRVQDENMRKLGGAVVVLLETDASKWLENQRLSPILLRNTGSWPDSPSRHVSYTDVSPIATQDVVINSRHLEDYFCRSRVRLSPDDFGSIAGGEEAVTRLSEWSQGSHPPMLWFEGPTLEVDDFENPLTSIAAKFVGMVAAHQLSVISYFCEVPRTSAGHDTPEAEGAISLLYALLRQLVEKLPPRLDTAVDLSEARFAKLDGSMSNWTEAIELLGDLLSVLSGVVFCVIDGFHWLDGEGTDAPLAQLLTALRHDRLRVFFTTCGRSGCLLDYLERDEILIMDDLTMLRDAPYDFVTT</sequence>
<comment type="caution">
    <text evidence="2">The sequence shown here is derived from an EMBL/GenBank/DDBJ whole genome shotgun (WGS) entry which is preliminary data.</text>
</comment>
<organism evidence="2 3">
    <name type="scientific">Diaporthe vaccinii</name>
    <dbReference type="NCBI Taxonomy" id="105482"/>
    <lineage>
        <taxon>Eukaryota</taxon>
        <taxon>Fungi</taxon>
        <taxon>Dikarya</taxon>
        <taxon>Ascomycota</taxon>
        <taxon>Pezizomycotina</taxon>
        <taxon>Sordariomycetes</taxon>
        <taxon>Sordariomycetidae</taxon>
        <taxon>Diaporthales</taxon>
        <taxon>Diaporthaceae</taxon>
        <taxon>Diaporthe</taxon>
        <taxon>Diaporthe eres species complex</taxon>
    </lineage>
</organism>
<name>A0ABR4FCP9_9PEZI</name>
<reference evidence="2 3" key="1">
    <citation type="submission" date="2024-03" db="EMBL/GenBank/DDBJ databases">
        <title>A high-quality draft genome sequence of Diaporthe vaccinii, a causative agent of upright dieback and viscid rot disease in cranberry plants.</title>
        <authorList>
            <person name="Sarrasin M."/>
            <person name="Lang B.F."/>
            <person name="Burger G."/>
        </authorList>
    </citation>
    <scope>NUCLEOTIDE SEQUENCE [LARGE SCALE GENOMIC DNA]</scope>
    <source>
        <strain evidence="2 3">IS7</strain>
    </source>
</reference>
<feature type="domain" description="DUF7708" evidence="1">
    <location>
        <begin position="136"/>
        <end position="278"/>
    </location>
</feature>